<evidence type="ECO:0000256" key="2">
    <source>
        <dbReference type="ARBA" id="ARBA00023274"/>
    </source>
</evidence>
<evidence type="ECO:0000313" key="4">
    <source>
        <dbReference type="EMBL" id="MBN1574002.1"/>
    </source>
</evidence>
<protein>
    <recommendedName>
        <fullName evidence="3">Small ribosomal subunit protein bS16</fullName>
    </recommendedName>
</protein>
<reference evidence="4" key="2">
    <citation type="submission" date="2021-01" db="EMBL/GenBank/DDBJ databases">
        <authorList>
            <person name="Hahn C.R."/>
            <person name="Youssef N.H."/>
            <person name="Elshahed M."/>
        </authorList>
    </citation>
    <scope>NUCLEOTIDE SEQUENCE</scope>
    <source>
        <strain evidence="4">Zod_Metabat.24</strain>
    </source>
</reference>
<dbReference type="GO" id="GO:0003735">
    <property type="term" value="F:structural constituent of ribosome"/>
    <property type="evidence" value="ECO:0007669"/>
    <property type="project" value="InterPro"/>
</dbReference>
<dbReference type="Proteomes" id="UP000809273">
    <property type="component" value="Unassembled WGS sequence"/>
</dbReference>
<proteinExistence type="inferred from homology"/>
<dbReference type="SUPFAM" id="SSF54565">
    <property type="entry name" value="Ribosomal protein S16"/>
    <property type="match status" value="1"/>
</dbReference>
<reference evidence="4" key="1">
    <citation type="journal article" date="2021" name="Environ. Microbiol.">
        <title>Genomic characterization of three novel Desulfobacterota classes expand the metabolic and phylogenetic diversity of the phylum.</title>
        <authorList>
            <person name="Murphy C.L."/>
            <person name="Biggerstaff J."/>
            <person name="Eichhorn A."/>
            <person name="Ewing E."/>
            <person name="Shahan R."/>
            <person name="Soriano D."/>
            <person name="Stewart S."/>
            <person name="VanMol K."/>
            <person name="Walker R."/>
            <person name="Walters P."/>
            <person name="Elshahed M.S."/>
            <person name="Youssef N.H."/>
        </authorList>
    </citation>
    <scope>NUCLEOTIDE SEQUENCE</scope>
    <source>
        <strain evidence="4">Zod_Metabat.24</strain>
    </source>
</reference>
<comment type="caution">
    <text evidence="4">The sequence shown here is derived from an EMBL/GenBank/DDBJ whole genome shotgun (WGS) entry which is preliminary data.</text>
</comment>
<evidence type="ECO:0000256" key="3">
    <source>
        <dbReference type="HAMAP-Rule" id="MF_00385"/>
    </source>
</evidence>
<name>A0A9D8KH13_9DELT</name>
<dbReference type="NCBIfam" id="TIGR00002">
    <property type="entry name" value="S16"/>
    <property type="match status" value="1"/>
</dbReference>
<dbReference type="InterPro" id="IPR000307">
    <property type="entry name" value="Ribosomal_bS16"/>
</dbReference>
<dbReference type="Pfam" id="PF00886">
    <property type="entry name" value="Ribosomal_S16"/>
    <property type="match status" value="1"/>
</dbReference>
<dbReference type="GO" id="GO:0015935">
    <property type="term" value="C:small ribosomal subunit"/>
    <property type="evidence" value="ECO:0007669"/>
    <property type="project" value="TreeGrafter"/>
</dbReference>
<evidence type="ECO:0000256" key="1">
    <source>
        <dbReference type="ARBA" id="ARBA00022980"/>
    </source>
</evidence>
<dbReference type="GO" id="GO:0006412">
    <property type="term" value="P:translation"/>
    <property type="evidence" value="ECO:0007669"/>
    <property type="project" value="UniProtKB-UniRule"/>
</dbReference>
<dbReference type="Gene3D" id="3.30.1320.10">
    <property type="match status" value="1"/>
</dbReference>
<keyword evidence="1 3" id="KW-0689">Ribosomal protein</keyword>
<organism evidence="4 5">
    <name type="scientific">Candidatus Zymogenus saltonus</name>
    <dbReference type="NCBI Taxonomy" id="2844893"/>
    <lineage>
        <taxon>Bacteria</taxon>
        <taxon>Deltaproteobacteria</taxon>
        <taxon>Candidatus Zymogenia</taxon>
        <taxon>Candidatus Zymogeniales</taxon>
        <taxon>Candidatus Zymogenaceae</taxon>
        <taxon>Candidatus Zymogenus</taxon>
    </lineage>
</organism>
<accession>A0A9D8KH13</accession>
<dbReference type="PANTHER" id="PTHR12919:SF20">
    <property type="entry name" value="SMALL RIBOSOMAL SUBUNIT PROTEIN BS16M"/>
    <property type="match status" value="1"/>
</dbReference>
<dbReference type="PANTHER" id="PTHR12919">
    <property type="entry name" value="30S RIBOSOMAL PROTEIN S16"/>
    <property type="match status" value="1"/>
</dbReference>
<dbReference type="AlphaFoldDB" id="A0A9D8KH13"/>
<dbReference type="EMBL" id="JAFGIX010000061">
    <property type="protein sequence ID" value="MBN1574002.1"/>
    <property type="molecule type" value="Genomic_DNA"/>
</dbReference>
<dbReference type="HAMAP" id="MF_00385">
    <property type="entry name" value="Ribosomal_bS16"/>
    <property type="match status" value="1"/>
</dbReference>
<keyword evidence="2 3" id="KW-0687">Ribonucleoprotein</keyword>
<gene>
    <name evidence="3 4" type="primary">rpsP</name>
    <name evidence="4" type="ORF">JW984_12470</name>
</gene>
<dbReference type="GO" id="GO:0005737">
    <property type="term" value="C:cytoplasm"/>
    <property type="evidence" value="ECO:0007669"/>
    <property type="project" value="UniProtKB-ARBA"/>
</dbReference>
<evidence type="ECO:0000313" key="5">
    <source>
        <dbReference type="Proteomes" id="UP000809273"/>
    </source>
</evidence>
<dbReference type="InterPro" id="IPR023803">
    <property type="entry name" value="Ribosomal_bS16_dom_sf"/>
</dbReference>
<comment type="similarity">
    <text evidence="3">Belongs to the bacterial ribosomal protein bS16 family.</text>
</comment>
<sequence length="86" mass="9577">MPVKIRLQRIGAKKKPFYRIVVANSESPRNGRFIENVGTYNTLTDPSAVTLKEEKIKGWLEKGAIPTKIVGEILKRQGITIEKGGV</sequence>